<dbReference type="eggNOG" id="arCOG02702">
    <property type="taxonomic scope" value="Archaea"/>
</dbReference>
<dbReference type="PANTHER" id="PTHR44942">
    <property type="entry name" value="METHYLTRANSF_11 DOMAIN-CONTAINING PROTEIN"/>
    <property type="match status" value="1"/>
</dbReference>
<evidence type="ECO:0000313" key="4">
    <source>
        <dbReference type="EMBL" id="EMA39581.1"/>
    </source>
</evidence>
<dbReference type="AlphaFoldDB" id="M0M1M9"/>
<evidence type="ECO:0000256" key="2">
    <source>
        <dbReference type="ARBA" id="ARBA00022679"/>
    </source>
</evidence>
<dbReference type="InterPro" id="IPR051052">
    <property type="entry name" value="Diverse_substrate_MTase"/>
</dbReference>
<keyword evidence="1 4" id="KW-0489">Methyltransferase</keyword>
<dbReference type="OrthoDB" id="57427at2157"/>
<dbReference type="PATRIC" id="fig|1132509.6.peg.1451"/>
<dbReference type="Proteomes" id="UP000011566">
    <property type="component" value="Unassembled WGS sequence"/>
</dbReference>
<dbReference type="EMBL" id="AOMB01000017">
    <property type="protein sequence ID" value="EMA39581.1"/>
    <property type="molecule type" value="Genomic_DNA"/>
</dbReference>
<dbReference type="SUPFAM" id="SSF53335">
    <property type="entry name" value="S-adenosyl-L-methionine-dependent methyltransferases"/>
    <property type="match status" value="1"/>
</dbReference>
<keyword evidence="2 4" id="KW-0808">Transferase</keyword>
<organism evidence="4 5">
    <name type="scientific">Halococcus hamelinensis 100A6</name>
    <dbReference type="NCBI Taxonomy" id="1132509"/>
    <lineage>
        <taxon>Archaea</taxon>
        <taxon>Methanobacteriati</taxon>
        <taxon>Methanobacteriota</taxon>
        <taxon>Stenosarchaea group</taxon>
        <taxon>Halobacteria</taxon>
        <taxon>Halobacteriales</taxon>
        <taxon>Halococcaceae</taxon>
        <taxon>Halococcus</taxon>
    </lineage>
</organism>
<sequence>MPPNDSATPFASAETYYADYRPGYGEPAIEYLQGRFDLDGSSRVLDLGCGAGQVAVPVAAHAGSVLGMDPNPEMLREAEARAERAGRENLDWVVGSDAELAGVEGPFDLVTMGRSFHWMDQARTLERVHELTSPGGGVALLTNREWITRGTKEWQDAVYALVGEYLADLPERTGPDRVRRPLGRTRHGVRVRRRRDRDVRVRTRLGRRFGRRLRLLALLLLASHRREREGGVRSGPS</sequence>
<dbReference type="RefSeq" id="WP_007692024.1">
    <property type="nucleotide sequence ID" value="NZ_AJRK01000404.1"/>
</dbReference>
<dbReference type="PANTHER" id="PTHR44942:SF4">
    <property type="entry name" value="METHYLTRANSFERASE TYPE 11 DOMAIN-CONTAINING PROTEIN"/>
    <property type="match status" value="1"/>
</dbReference>
<dbReference type="InterPro" id="IPR041698">
    <property type="entry name" value="Methyltransf_25"/>
</dbReference>
<dbReference type="CDD" id="cd02440">
    <property type="entry name" value="AdoMet_MTases"/>
    <property type="match status" value="1"/>
</dbReference>
<dbReference type="Pfam" id="PF13649">
    <property type="entry name" value="Methyltransf_25"/>
    <property type="match status" value="1"/>
</dbReference>
<evidence type="ECO:0000256" key="1">
    <source>
        <dbReference type="ARBA" id="ARBA00022603"/>
    </source>
</evidence>
<accession>M0M1M9</accession>
<name>M0M1M9_9EURY</name>
<gene>
    <name evidence="4" type="ORF">C447_06371</name>
</gene>
<protein>
    <submittedName>
        <fullName evidence="4">Methyltransferase type 11</fullName>
    </submittedName>
</protein>
<keyword evidence="5" id="KW-1185">Reference proteome</keyword>
<dbReference type="GO" id="GO:0032259">
    <property type="term" value="P:methylation"/>
    <property type="evidence" value="ECO:0007669"/>
    <property type="project" value="UniProtKB-KW"/>
</dbReference>
<dbReference type="InterPro" id="IPR029063">
    <property type="entry name" value="SAM-dependent_MTases_sf"/>
</dbReference>
<feature type="domain" description="Methyltransferase" evidence="3">
    <location>
        <begin position="44"/>
        <end position="136"/>
    </location>
</feature>
<evidence type="ECO:0000259" key="3">
    <source>
        <dbReference type="Pfam" id="PF13649"/>
    </source>
</evidence>
<proteinExistence type="predicted"/>
<dbReference type="GO" id="GO:0008168">
    <property type="term" value="F:methyltransferase activity"/>
    <property type="evidence" value="ECO:0007669"/>
    <property type="project" value="UniProtKB-KW"/>
</dbReference>
<dbReference type="Gene3D" id="3.40.50.150">
    <property type="entry name" value="Vaccinia Virus protein VP39"/>
    <property type="match status" value="1"/>
</dbReference>
<reference evidence="4 5" key="1">
    <citation type="journal article" date="2014" name="PLoS Genet.">
        <title>Phylogenetically driven sequencing of extremely halophilic archaea reveals strategies for static and dynamic osmo-response.</title>
        <authorList>
            <person name="Becker E.A."/>
            <person name="Seitzer P.M."/>
            <person name="Tritt A."/>
            <person name="Larsen D."/>
            <person name="Krusor M."/>
            <person name="Yao A.I."/>
            <person name="Wu D."/>
            <person name="Madern D."/>
            <person name="Eisen J.A."/>
            <person name="Darling A.E."/>
            <person name="Facciotti M.T."/>
        </authorList>
    </citation>
    <scope>NUCLEOTIDE SEQUENCE [LARGE SCALE GENOMIC DNA]</scope>
    <source>
        <strain evidence="4 5">100A6</strain>
    </source>
</reference>
<evidence type="ECO:0000313" key="5">
    <source>
        <dbReference type="Proteomes" id="UP000011566"/>
    </source>
</evidence>
<comment type="caution">
    <text evidence="4">The sequence shown here is derived from an EMBL/GenBank/DDBJ whole genome shotgun (WGS) entry which is preliminary data.</text>
</comment>